<dbReference type="SUPFAM" id="SSF103473">
    <property type="entry name" value="MFS general substrate transporter"/>
    <property type="match status" value="1"/>
</dbReference>
<dbReference type="GO" id="GO:0022857">
    <property type="term" value="F:transmembrane transporter activity"/>
    <property type="evidence" value="ECO:0007669"/>
    <property type="project" value="InterPro"/>
</dbReference>
<feature type="transmembrane region" description="Helical" evidence="1">
    <location>
        <begin position="103"/>
        <end position="131"/>
    </location>
</feature>
<keyword evidence="1" id="KW-0812">Transmembrane</keyword>
<comment type="caution">
    <text evidence="2">The sequence shown here is derived from an EMBL/GenBank/DDBJ whole genome shotgun (WGS) entry which is preliminary data.</text>
</comment>
<feature type="transmembrane region" description="Helical" evidence="1">
    <location>
        <begin position="384"/>
        <end position="403"/>
    </location>
</feature>
<proteinExistence type="predicted"/>
<dbReference type="InterPro" id="IPR011701">
    <property type="entry name" value="MFS"/>
</dbReference>
<dbReference type="Pfam" id="PF07690">
    <property type="entry name" value="MFS_1"/>
    <property type="match status" value="1"/>
</dbReference>
<name>A0A543DY54_9PSEU</name>
<evidence type="ECO:0000313" key="2">
    <source>
        <dbReference type="EMBL" id="TQM14263.1"/>
    </source>
</evidence>
<sequence>MTCPAPMSEPVAAAPGLRAYLRVLRTPWVAVPALGAAVASVPIGMLGLSLLLLVQQRSGSFAAAGAVVAVLGIGTVVGMLVQGRLLDRIGPRRVLAVSSALRAVASVAFVAVAGTGAPLPVLAALAFAIGAGEPQVNGALRAMWPSLVRRELLPAANAVSSVVFELPVVAGPLLLALVIAVLPVEVAVLGAAGFAVAGAWMFARSGAARRWRPRPPLRERGRAAGLLGPLAIPGVRVIVVAMSVPGTALGVLQVTSAAAVDAAGAPAQAGLLYALLTAGSLLGTVLYGSRARAVGGRRLLPALLAAEAAALVAAAVAPGVPFLAVVVFGFGMCGGPIAVRCFIDLQRCTPEAPAAAVTLVIAAGLAATSLGTAAAGWAADTWGLAPPLVACSGLLLAVAAGLLRKR</sequence>
<evidence type="ECO:0000313" key="3">
    <source>
        <dbReference type="Proteomes" id="UP000315677"/>
    </source>
</evidence>
<keyword evidence="3" id="KW-1185">Reference proteome</keyword>
<feature type="transmembrane region" description="Helical" evidence="1">
    <location>
        <begin position="322"/>
        <end position="343"/>
    </location>
</feature>
<dbReference type="PANTHER" id="PTHR23542">
    <property type="match status" value="1"/>
</dbReference>
<feature type="transmembrane region" description="Helical" evidence="1">
    <location>
        <begin position="152"/>
        <end position="180"/>
    </location>
</feature>
<reference evidence="2 3" key="1">
    <citation type="submission" date="2019-06" db="EMBL/GenBank/DDBJ databases">
        <title>Sequencing the genomes of 1000 actinobacteria strains.</title>
        <authorList>
            <person name="Klenk H.-P."/>
        </authorList>
    </citation>
    <scope>NUCLEOTIDE SEQUENCE [LARGE SCALE GENOMIC DNA]</scope>
    <source>
        <strain evidence="2 3">DSM 45301</strain>
    </source>
</reference>
<dbReference type="EMBL" id="VFPA01000001">
    <property type="protein sequence ID" value="TQM14263.1"/>
    <property type="molecule type" value="Genomic_DNA"/>
</dbReference>
<feature type="transmembrane region" description="Helical" evidence="1">
    <location>
        <begin position="28"/>
        <end position="54"/>
    </location>
</feature>
<dbReference type="AlphaFoldDB" id="A0A543DY54"/>
<keyword evidence="1" id="KW-0472">Membrane</keyword>
<feature type="transmembrane region" description="Helical" evidence="1">
    <location>
        <begin position="224"/>
        <end position="245"/>
    </location>
</feature>
<dbReference type="InterPro" id="IPR036259">
    <property type="entry name" value="MFS_trans_sf"/>
</dbReference>
<dbReference type="Gene3D" id="1.20.1250.20">
    <property type="entry name" value="MFS general substrate transporter like domains"/>
    <property type="match status" value="1"/>
</dbReference>
<evidence type="ECO:0000256" key="1">
    <source>
        <dbReference type="SAM" id="Phobius"/>
    </source>
</evidence>
<accession>A0A543DY54</accession>
<feature type="transmembrane region" description="Helical" evidence="1">
    <location>
        <begin position="265"/>
        <end position="287"/>
    </location>
</feature>
<feature type="transmembrane region" description="Helical" evidence="1">
    <location>
        <begin position="355"/>
        <end position="378"/>
    </location>
</feature>
<protein>
    <submittedName>
        <fullName evidence="2">Putative MFS family arabinose efflux permease</fullName>
    </submittedName>
</protein>
<organism evidence="2 3">
    <name type="scientific">Pseudonocardia kunmingensis</name>
    <dbReference type="NCBI Taxonomy" id="630975"/>
    <lineage>
        <taxon>Bacteria</taxon>
        <taxon>Bacillati</taxon>
        <taxon>Actinomycetota</taxon>
        <taxon>Actinomycetes</taxon>
        <taxon>Pseudonocardiales</taxon>
        <taxon>Pseudonocardiaceae</taxon>
        <taxon>Pseudonocardia</taxon>
    </lineage>
</organism>
<dbReference type="Proteomes" id="UP000315677">
    <property type="component" value="Unassembled WGS sequence"/>
</dbReference>
<gene>
    <name evidence="2" type="ORF">FB558_1023</name>
</gene>
<feature type="transmembrane region" description="Helical" evidence="1">
    <location>
        <begin position="299"/>
        <end position="316"/>
    </location>
</feature>
<keyword evidence="1" id="KW-1133">Transmembrane helix</keyword>
<feature type="transmembrane region" description="Helical" evidence="1">
    <location>
        <begin position="186"/>
        <end position="203"/>
    </location>
</feature>
<dbReference type="PANTHER" id="PTHR23542:SF1">
    <property type="entry name" value="MAJOR FACILITATOR SUPERFAMILY (MFS) PROFILE DOMAIN-CONTAINING PROTEIN"/>
    <property type="match status" value="1"/>
</dbReference>
<feature type="transmembrane region" description="Helical" evidence="1">
    <location>
        <begin position="61"/>
        <end position="83"/>
    </location>
</feature>